<reference evidence="2 3" key="1">
    <citation type="journal article" date="2012" name="Proc. Natl. Acad. Sci. U.S.A.">
        <title>Comparative genomics of Ceriporiopsis subvermispora and Phanerochaete chrysosporium provide insight into selective ligninolysis.</title>
        <authorList>
            <person name="Fernandez-Fueyo E."/>
            <person name="Ruiz-Duenas F.J."/>
            <person name="Ferreira P."/>
            <person name="Floudas D."/>
            <person name="Hibbett D.S."/>
            <person name="Canessa P."/>
            <person name="Larrondo L.F."/>
            <person name="James T.Y."/>
            <person name="Seelenfreund D."/>
            <person name="Lobos S."/>
            <person name="Polanco R."/>
            <person name="Tello M."/>
            <person name="Honda Y."/>
            <person name="Watanabe T."/>
            <person name="Watanabe T."/>
            <person name="Ryu J.S."/>
            <person name="Kubicek C.P."/>
            <person name="Schmoll M."/>
            <person name="Gaskell J."/>
            <person name="Hammel K.E."/>
            <person name="St John F.J."/>
            <person name="Vanden Wymelenberg A."/>
            <person name="Sabat G."/>
            <person name="Splinter BonDurant S."/>
            <person name="Syed K."/>
            <person name="Yadav J.S."/>
            <person name="Doddapaneni H."/>
            <person name="Subramanian V."/>
            <person name="Lavin J.L."/>
            <person name="Oguiza J.A."/>
            <person name="Perez G."/>
            <person name="Pisabarro A.G."/>
            <person name="Ramirez L."/>
            <person name="Santoyo F."/>
            <person name="Master E."/>
            <person name="Coutinho P.M."/>
            <person name="Henrissat B."/>
            <person name="Lombard V."/>
            <person name="Magnuson J.K."/>
            <person name="Kuees U."/>
            <person name="Hori C."/>
            <person name="Igarashi K."/>
            <person name="Samejima M."/>
            <person name="Held B.W."/>
            <person name="Barry K.W."/>
            <person name="LaButti K.M."/>
            <person name="Lapidus A."/>
            <person name="Lindquist E.A."/>
            <person name="Lucas S.M."/>
            <person name="Riley R."/>
            <person name="Salamov A.A."/>
            <person name="Hoffmeister D."/>
            <person name="Schwenk D."/>
            <person name="Hadar Y."/>
            <person name="Yarden O."/>
            <person name="de Vries R.P."/>
            <person name="Wiebenga A."/>
            <person name="Stenlid J."/>
            <person name="Eastwood D."/>
            <person name="Grigoriev I.V."/>
            <person name="Berka R.M."/>
            <person name="Blanchette R.A."/>
            <person name="Kersten P."/>
            <person name="Martinez A.T."/>
            <person name="Vicuna R."/>
            <person name="Cullen D."/>
        </authorList>
    </citation>
    <scope>NUCLEOTIDE SEQUENCE [LARGE SCALE GENOMIC DNA]</scope>
    <source>
        <strain evidence="2 3">B</strain>
    </source>
</reference>
<feature type="region of interest" description="Disordered" evidence="1">
    <location>
        <begin position="185"/>
        <end position="330"/>
    </location>
</feature>
<dbReference type="Proteomes" id="UP000016930">
    <property type="component" value="Unassembled WGS sequence"/>
</dbReference>
<evidence type="ECO:0000313" key="3">
    <source>
        <dbReference type="Proteomes" id="UP000016930"/>
    </source>
</evidence>
<feature type="compositionally biased region" description="Low complexity" evidence="1">
    <location>
        <begin position="315"/>
        <end position="330"/>
    </location>
</feature>
<feature type="compositionally biased region" description="Polar residues" evidence="1">
    <location>
        <begin position="97"/>
        <end position="109"/>
    </location>
</feature>
<sequence>MTIHRKAQLLDKVAAALPVNGPTLAAGEKPRSVAFSPSAATSQQRPAATERRPAGSGEGEDESSDEAEVRAEMLGGPNAPAPPTAVVAGTGAATTTEKPISTASHASQTSRKRKAPEEEVIEGGEPPKGKCDRCRTFKRGARCTVPPGEQKCTKCLAERHACYWNGVKYYGDARVKRARKGGPRIHIPAMTSTSSTTPGPSAVSAGPGAPATSASAAAATEPTALTAPPAIGASGRPARRSAMRIPAPPRAPLSPSAPRRRGRPPKNPASVSAPPGAAAPARRGPGRPPKNAGSVTVTLPARAGRPRGRPRRVEVSPSSSSGVSAEPPAPRPVVVVPPVASVSAVGAGVAPLVGGGVPATVGVGRGPGGEKLAQIEALRTERAALAARMQLLRDMDGELERKERALVNGK</sequence>
<organism evidence="2 3">
    <name type="scientific">Ceriporiopsis subvermispora (strain B)</name>
    <name type="common">White-rot fungus</name>
    <name type="synonym">Gelatoporia subvermispora</name>
    <dbReference type="NCBI Taxonomy" id="914234"/>
    <lineage>
        <taxon>Eukaryota</taxon>
        <taxon>Fungi</taxon>
        <taxon>Dikarya</taxon>
        <taxon>Basidiomycota</taxon>
        <taxon>Agaricomycotina</taxon>
        <taxon>Agaricomycetes</taxon>
        <taxon>Polyporales</taxon>
        <taxon>Gelatoporiaceae</taxon>
        <taxon>Gelatoporia</taxon>
    </lineage>
</organism>
<gene>
    <name evidence="2" type="ORF">CERSUDRAFT_116036</name>
</gene>
<proteinExistence type="predicted"/>
<dbReference type="EMBL" id="KB445799">
    <property type="protein sequence ID" value="EMD36121.1"/>
    <property type="molecule type" value="Genomic_DNA"/>
</dbReference>
<feature type="compositionally biased region" description="Low complexity" evidence="1">
    <location>
        <begin position="84"/>
        <end position="96"/>
    </location>
</feature>
<dbReference type="HOGENOM" id="CLU_670843_0_0_1"/>
<feature type="region of interest" description="Disordered" evidence="1">
    <location>
        <begin position="22"/>
        <end position="126"/>
    </location>
</feature>
<feature type="compositionally biased region" description="Low complexity" evidence="1">
    <location>
        <begin position="188"/>
        <end position="230"/>
    </location>
</feature>
<feature type="compositionally biased region" description="Low complexity" evidence="1">
    <location>
        <begin position="273"/>
        <end position="283"/>
    </location>
</feature>
<dbReference type="PRINTS" id="PR00929">
    <property type="entry name" value="ATHOOK"/>
</dbReference>
<evidence type="ECO:0008006" key="4">
    <source>
        <dbReference type="Google" id="ProtNLM"/>
    </source>
</evidence>
<evidence type="ECO:0000256" key="1">
    <source>
        <dbReference type="SAM" id="MobiDB-lite"/>
    </source>
</evidence>
<dbReference type="SMART" id="SM00384">
    <property type="entry name" value="AT_hook"/>
    <property type="match status" value="3"/>
</dbReference>
<dbReference type="GO" id="GO:0003677">
    <property type="term" value="F:DNA binding"/>
    <property type="evidence" value="ECO:0007669"/>
    <property type="project" value="InterPro"/>
</dbReference>
<keyword evidence="3" id="KW-1185">Reference proteome</keyword>
<dbReference type="OrthoDB" id="10642445at2759"/>
<accession>M2RBF6</accession>
<dbReference type="InterPro" id="IPR017956">
    <property type="entry name" value="AT_hook_DNA-bd_motif"/>
</dbReference>
<dbReference type="AlphaFoldDB" id="M2RBF6"/>
<evidence type="ECO:0000313" key="2">
    <source>
        <dbReference type="EMBL" id="EMD36121.1"/>
    </source>
</evidence>
<name>M2RBF6_CERS8</name>
<protein>
    <recommendedName>
        <fullName evidence="4">Zn(2)-C6 fungal-type domain-containing protein</fullName>
    </recommendedName>
</protein>